<protein>
    <submittedName>
        <fullName evidence="2">Glycosyl transferase family 2</fullName>
    </submittedName>
</protein>
<dbReference type="HOGENOM" id="CLU_908289_0_0_7"/>
<proteinExistence type="predicted"/>
<evidence type="ECO:0000313" key="2">
    <source>
        <dbReference type="EMBL" id="ACL48312.1"/>
    </source>
</evidence>
<name>B8J3S7_DESDA</name>
<dbReference type="InterPro" id="IPR029044">
    <property type="entry name" value="Nucleotide-diphossugar_trans"/>
</dbReference>
<feature type="domain" description="Glycosyltransferase 2-like" evidence="1">
    <location>
        <begin position="12"/>
        <end position="176"/>
    </location>
</feature>
<dbReference type="eggNOG" id="COG0463">
    <property type="taxonomic scope" value="Bacteria"/>
</dbReference>
<dbReference type="KEGG" id="dds:Ddes_0399"/>
<sequence>MGTRMDDIIPISICIPCYNNPAGVKKLLDSILSQTFGTFECIITDDSADDRTKEVVKPFLADGRFTYVHNAKALGSPENWNYCASLAKGAYIKIMHHDDWFSRPNALQQLYDCAVQSPGCGFIACGCSNCDTEGKILDAAMPDKRFLARLAADRAELFYANALRTPSTTLIRRDLFKPFDPKLVWLVDLEQYMRILEATSLAFLPVSLVNVTASSPDQITRRCEYSLDVNLQEYVYVANILWGKSVPLRASLHMALVLARTLAANLYFLKAPIAMYALLPLSAGYWGAREVLKRALKWLTAEKQTP</sequence>
<dbReference type="GO" id="GO:0016758">
    <property type="term" value="F:hexosyltransferase activity"/>
    <property type="evidence" value="ECO:0007669"/>
    <property type="project" value="UniProtKB-ARBA"/>
</dbReference>
<keyword evidence="2" id="KW-0808">Transferase</keyword>
<dbReference type="SUPFAM" id="SSF53448">
    <property type="entry name" value="Nucleotide-diphospho-sugar transferases"/>
    <property type="match status" value="1"/>
</dbReference>
<dbReference type="InterPro" id="IPR001173">
    <property type="entry name" value="Glyco_trans_2-like"/>
</dbReference>
<dbReference type="STRING" id="525146.Ddes_0399"/>
<dbReference type="EMBL" id="CP001358">
    <property type="protein sequence ID" value="ACL48312.1"/>
    <property type="molecule type" value="Genomic_DNA"/>
</dbReference>
<dbReference type="Gene3D" id="3.90.550.10">
    <property type="entry name" value="Spore Coat Polysaccharide Biosynthesis Protein SpsA, Chain A"/>
    <property type="match status" value="1"/>
</dbReference>
<dbReference type="PANTHER" id="PTHR22916:SF3">
    <property type="entry name" value="UDP-GLCNAC:BETAGAL BETA-1,3-N-ACETYLGLUCOSAMINYLTRANSFERASE-LIKE PROTEIN 1"/>
    <property type="match status" value="1"/>
</dbReference>
<dbReference type="PANTHER" id="PTHR22916">
    <property type="entry name" value="GLYCOSYLTRANSFERASE"/>
    <property type="match status" value="1"/>
</dbReference>
<gene>
    <name evidence="2" type="ordered locus">Ddes_0399</name>
</gene>
<dbReference type="Pfam" id="PF00535">
    <property type="entry name" value="Glycos_transf_2"/>
    <property type="match status" value="1"/>
</dbReference>
<dbReference type="CAZy" id="GT2">
    <property type="family name" value="Glycosyltransferase Family 2"/>
</dbReference>
<reference evidence="2" key="1">
    <citation type="submission" date="2009-01" db="EMBL/GenBank/DDBJ databases">
        <title>Complete sequence of Desulfovibrio desulfuricans subsp. desulfuricans str. ATCC 27774.</title>
        <authorList>
            <consortium name="US DOE Joint Genome Institute"/>
            <person name="Lucas S."/>
            <person name="Copeland A."/>
            <person name="Lapidus A."/>
            <person name="Glavina del Rio T."/>
            <person name="Tice H."/>
            <person name="Bruce D."/>
            <person name="Goodwin L."/>
            <person name="Pitluck S."/>
            <person name="Sims D."/>
            <person name="Lu M."/>
            <person name="Kiss H."/>
            <person name="Meineke L."/>
            <person name="Brettin T."/>
            <person name="Detter J.C."/>
            <person name="Han C."/>
            <person name="Larimer F."/>
            <person name="Land M."/>
            <person name="Hauser L."/>
            <person name="Kyrpides N."/>
            <person name="Ovchinnikova G."/>
            <person name="Hazen T.C."/>
        </authorList>
    </citation>
    <scope>NUCLEOTIDE SEQUENCE [LARGE SCALE GENOMIC DNA]</scope>
    <source>
        <strain evidence="2">ATCC 27774</strain>
    </source>
</reference>
<evidence type="ECO:0000259" key="1">
    <source>
        <dbReference type="Pfam" id="PF00535"/>
    </source>
</evidence>
<dbReference type="AlphaFoldDB" id="B8J3S7"/>
<accession>B8J3S7</accession>
<organism evidence="2">
    <name type="scientific">Desulfovibrio desulfuricans (strain ATCC 27774 / DSM 6949 / MB)</name>
    <dbReference type="NCBI Taxonomy" id="525146"/>
    <lineage>
        <taxon>Bacteria</taxon>
        <taxon>Pseudomonadati</taxon>
        <taxon>Thermodesulfobacteriota</taxon>
        <taxon>Desulfovibrionia</taxon>
        <taxon>Desulfovibrionales</taxon>
        <taxon>Desulfovibrionaceae</taxon>
        <taxon>Desulfovibrio</taxon>
    </lineage>
</organism>
<dbReference type="CDD" id="cd00761">
    <property type="entry name" value="Glyco_tranf_GTA_type"/>
    <property type="match status" value="1"/>
</dbReference>